<evidence type="ECO:0000259" key="1">
    <source>
        <dbReference type="Pfam" id="PF03372"/>
    </source>
</evidence>
<dbReference type="GO" id="GO:0006506">
    <property type="term" value="P:GPI anchor biosynthetic process"/>
    <property type="evidence" value="ECO:0007669"/>
    <property type="project" value="TreeGrafter"/>
</dbReference>
<name>A0A177ZKK1_9BACI</name>
<dbReference type="STRING" id="217031.ABB05_19940"/>
<sequence>MKIVQYNILDGCRIEERYAMLFEWLEQQEFDIAGFNEMNDWTEEEFKREMEKLGMPHTYLHLMKSSPYSIGIASKFPVKKVYATDAPPFHHGLLHVKIQQIHFLVTHLSPFESTIREKETAELARYIQSIQEPLMLMGDLNTLSPLDQEYYRKNHTKDRMVQRSFSKRQHIVDGEINFLPMQILLDAGLHDIGNGESLDYSLPTKIKGELQEPIYVRIDYMLVNQAMLQLTPQSMIVRDESVNTISDHYPVLGHFQEKSHKE</sequence>
<proteinExistence type="predicted"/>
<evidence type="ECO:0000313" key="2">
    <source>
        <dbReference type="EMBL" id="OAK67418.1"/>
    </source>
</evidence>
<dbReference type="GO" id="GO:0003824">
    <property type="term" value="F:catalytic activity"/>
    <property type="evidence" value="ECO:0007669"/>
    <property type="project" value="InterPro"/>
</dbReference>
<dbReference type="PANTHER" id="PTHR14859:SF1">
    <property type="entry name" value="PGAP2-INTERACTING PROTEIN"/>
    <property type="match status" value="1"/>
</dbReference>
<keyword evidence="3" id="KW-1185">Reference proteome</keyword>
<reference evidence="2 3" key="1">
    <citation type="submission" date="2015-05" db="EMBL/GenBank/DDBJ databases">
        <title>Comparison of genome.</title>
        <authorList>
            <person name="Zheng Z."/>
            <person name="Sun M."/>
        </authorList>
    </citation>
    <scope>NUCLEOTIDE SEQUENCE [LARGE SCALE GENOMIC DNA]</scope>
    <source>
        <strain evidence="2 3">G25-74</strain>
    </source>
</reference>
<dbReference type="SUPFAM" id="SSF56219">
    <property type="entry name" value="DNase I-like"/>
    <property type="match status" value="1"/>
</dbReference>
<comment type="caution">
    <text evidence="2">The sequence shown here is derived from an EMBL/GenBank/DDBJ whole genome shotgun (WGS) entry which is preliminary data.</text>
</comment>
<dbReference type="AlphaFoldDB" id="A0A177ZKK1"/>
<dbReference type="Pfam" id="PF03372">
    <property type="entry name" value="Exo_endo_phos"/>
    <property type="match status" value="1"/>
</dbReference>
<accession>A0A177ZKK1</accession>
<dbReference type="OrthoDB" id="9793162at2"/>
<protein>
    <recommendedName>
        <fullName evidence="1">Endonuclease/exonuclease/phosphatase domain-containing protein</fullName>
    </recommendedName>
</protein>
<organism evidence="2 3">
    <name type="scientific">Lederbergia galactosidilytica</name>
    <dbReference type="NCBI Taxonomy" id="217031"/>
    <lineage>
        <taxon>Bacteria</taxon>
        <taxon>Bacillati</taxon>
        <taxon>Bacillota</taxon>
        <taxon>Bacilli</taxon>
        <taxon>Bacillales</taxon>
        <taxon>Bacillaceae</taxon>
        <taxon>Lederbergia</taxon>
    </lineage>
</organism>
<evidence type="ECO:0000313" key="3">
    <source>
        <dbReference type="Proteomes" id="UP000077881"/>
    </source>
</evidence>
<dbReference type="InterPro" id="IPR051916">
    <property type="entry name" value="GPI-anchor_lipid_remodeler"/>
</dbReference>
<dbReference type="EMBL" id="LDJR01000060">
    <property type="protein sequence ID" value="OAK67418.1"/>
    <property type="molecule type" value="Genomic_DNA"/>
</dbReference>
<dbReference type="Proteomes" id="UP000077881">
    <property type="component" value="Unassembled WGS sequence"/>
</dbReference>
<dbReference type="InterPro" id="IPR036691">
    <property type="entry name" value="Endo/exonu/phosph_ase_sf"/>
</dbReference>
<dbReference type="GO" id="GO:0016020">
    <property type="term" value="C:membrane"/>
    <property type="evidence" value="ECO:0007669"/>
    <property type="project" value="GOC"/>
</dbReference>
<dbReference type="Gene3D" id="3.60.10.10">
    <property type="entry name" value="Endonuclease/exonuclease/phosphatase"/>
    <property type="match status" value="1"/>
</dbReference>
<feature type="domain" description="Endonuclease/exonuclease/phosphatase" evidence="1">
    <location>
        <begin position="15"/>
        <end position="248"/>
    </location>
</feature>
<dbReference type="RefSeq" id="WP_064468789.1">
    <property type="nucleotide sequence ID" value="NZ_LDJR01000060.1"/>
</dbReference>
<dbReference type="PATRIC" id="fig|217031.6.peg.4328"/>
<dbReference type="InterPro" id="IPR005135">
    <property type="entry name" value="Endo/exonuclease/phosphatase"/>
</dbReference>
<dbReference type="PANTHER" id="PTHR14859">
    <property type="entry name" value="CALCOFLUOR WHITE HYPERSENSITIVE PROTEIN PRECURSOR"/>
    <property type="match status" value="1"/>
</dbReference>
<gene>
    <name evidence="2" type="ORF">ABB05_19940</name>
</gene>